<gene>
    <name evidence="1" type="ORF">AM493_16175</name>
</gene>
<dbReference type="OrthoDB" id="1108503at2"/>
<dbReference type="GO" id="GO:0090313">
    <property type="term" value="P:regulation of protein targeting to membrane"/>
    <property type="evidence" value="ECO:0007669"/>
    <property type="project" value="TreeGrafter"/>
</dbReference>
<name>A0A0N0RQY8_9FLAO</name>
<dbReference type="RefSeq" id="WP_054409064.1">
    <property type="nucleotide sequence ID" value="NZ_FOYA01000005.1"/>
</dbReference>
<comment type="caution">
    <text evidence="1">The sequence shown here is derived from an EMBL/GenBank/DDBJ whole genome shotgun (WGS) entry which is preliminary data.</text>
</comment>
<dbReference type="STRING" id="1202724.AM493_16175"/>
<accession>A0A0N0RQY8</accession>
<dbReference type="GO" id="GO:0005886">
    <property type="term" value="C:plasma membrane"/>
    <property type="evidence" value="ECO:0007669"/>
    <property type="project" value="TreeGrafter"/>
</dbReference>
<dbReference type="Proteomes" id="UP000037755">
    <property type="component" value="Unassembled WGS sequence"/>
</dbReference>
<dbReference type="PATRIC" id="fig|1202724.3.peg.3360"/>
<dbReference type="PANTHER" id="PTHR30441">
    <property type="entry name" value="DUF748 DOMAIN-CONTAINING PROTEIN"/>
    <property type="match status" value="1"/>
</dbReference>
<sequence length="1039" mass="116792">MKTKKILKRLLITLTSLLVILGIAIAIALNFIFTPERITPMVTEMLNENLDAKVECESIELTFFSSFPHFGVKLKKGSVITPALTGIKSDTLAQFDVCRASFNAQKLWRKHDLVVTNLTLTNPRVKAIIQKNGHQNWNIVKPTEPDTTDTDTASFKINHILIKKVKVENASIAYHDYVTKSHAKADSLNISLKASDTEDKMELATETHGRHISFSKDGYRFANKLKVDFETDIVYLKKQHKLDFDKSTITINDIDFVTEGHFRRDTVNNDIHADVVLEMKVPSLKTLWETIPPHLIQKDDIDVQGNVLLKVTSKGIYNKTRLPLTDITFKIDNGVLKYNNFPGEIRHLEADVHSVLNYDKPELSELTVKEVYLEGTGVDLKGHAKVTNLLKDPEIDADLKGDLDLTTLKKKFPIAQDIVAMGQAHIDINALFKSNDIMESNFNNMKVKGNTVLTGLFLHDPKDTVYLKTAKTELVFGRKAETEERKAFGKLNVTNLEVHYKKQHDLTLSGLAVTMGAQKLKNNSAALDADIKLSKLDYKAADNKIGSATVDGLTANVKLKKKDSITGLDAHINLTNLRYNQTANNMKAVVRKANITAGLGARHTKKRPSIATTFTADSAAVWQDKNFVGIRNGNYKLTVRKNREDIWMPRGTIEFNNLYAFMPEFALPLRMEHSQIGINNKAITLQNAHIFFGNSDVTLSGQINNMLAKKSPDKRVDATLILTSNFIDANEIMKVMDSQTTASAEKQPDFKQVDEAHVRGKKNVHDHKTAFKIPENINFTFNSNIKKLHYGGLDLQNLHGVMKIEDGHLKLNHFELTTLAARLTASLNYAATKKGRAKVDFDLNLHDIEMANIAKVMPAMDSLFPMTKSFVGKAHLRMQGSAMLSHNMDVIIPSVKSIAALQATDVMVLDGETFREMAKTLMFKEKKEAQTIHTLNMEMIIEKSHMEILPAFVEIDRYQLAVGGIQNLDMTYDYHVSVLKSPIPFKTGVDIKGNLDDYDISLSKAKFKYYFTDKQRLKDKADETIIAKKKNILAQLKFD</sequence>
<protein>
    <submittedName>
        <fullName evidence="1">Uncharacterized protein</fullName>
    </submittedName>
</protein>
<proteinExistence type="predicted"/>
<evidence type="ECO:0000313" key="1">
    <source>
        <dbReference type="EMBL" id="KOS07406.1"/>
    </source>
</evidence>
<keyword evidence="2" id="KW-1185">Reference proteome</keyword>
<reference evidence="1 2" key="1">
    <citation type="submission" date="2015-08" db="EMBL/GenBank/DDBJ databases">
        <title>Whole genome sequence of Flavobacterium akiainvivens IK-1T, from decaying Wikstroemia oahuensis, an endemic Hawaiian shrub.</title>
        <authorList>
            <person name="Wan X."/>
            <person name="Hou S."/>
            <person name="Saito J."/>
            <person name="Donachie S."/>
        </authorList>
    </citation>
    <scope>NUCLEOTIDE SEQUENCE [LARGE SCALE GENOMIC DNA]</scope>
    <source>
        <strain evidence="1 2">IK-1</strain>
    </source>
</reference>
<dbReference type="InterPro" id="IPR052894">
    <property type="entry name" value="AsmA-related"/>
</dbReference>
<organism evidence="1 2">
    <name type="scientific">Flavobacterium akiainvivens</name>
    <dbReference type="NCBI Taxonomy" id="1202724"/>
    <lineage>
        <taxon>Bacteria</taxon>
        <taxon>Pseudomonadati</taxon>
        <taxon>Bacteroidota</taxon>
        <taxon>Flavobacteriia</taxon>
        <taxon>Flavobacteriales</taxon>
        <taxon>Flavobacteriaceae</taxon>
        <taxon>Flavobacterium</taxon>
    </lineage>
</organism>
<dbReference type="EMBL" id="LIYD01000005">
    <property type="protein sequence ID" value="KOS07406.1"/>
    <property type="molecule type" value="Genomic_DNA"/>
</dbReference>
<evidence type="ECO:0000313" key="2">
    <source>
        <dbReference type="Proteomes" id="UP000037755"/>
    </source>
</evidence>
<dbReference type="PANTHER" id="PTHR30441:SF4">
    <property type="entry name" value="PROTEIN ASMA"/>
    <property type="match status" value="1"/>
</dbReference>
<dbReference type="AlphaFoldDB" id="A0A0N0RQY8"/>